<evidence type="ECO:0000256" key="1">
    <source>
        <dbReference type="PROSITE-ProRule" id="PRU00176"/>
    </source>
</evidence>
<organism evidence="3 4">
    <name type="scientific">Auxenochlorella protothecoides</name>
    <name type="common">Green microalga</name>
    <name type="synonym">Chlorella protothecoides</name>
    <dbReference type="NCBI Taxonomy" id="3075"/>
    <lineage>
        <taxon>Eukaryota</taxon>
        <taxon>Viridiplantae</taxon>
        <taxon>Chlorophyta</taxon>
        <taxon>core chlorophytes</taxon>
        <taxon>Trebouxiophyceae</taxon>
        <taxon>Chlorellales</taxon>
        <taxon>Chlorellaceae</taxon>
        <taxon>Auxenochlorella</taxon>
    </lineage>
</organism>
<dbReference type="KEGG" id="apro:F751_5772"/>
<evidence type="ECO:0000313" key="4">
    <source>
        <dbReference type="Proteomes" id="UP000028924"/>
    </source>
</evidence>
<dbReference type="InterPro" id="IPR000504">
    <property type="entry name" value="RRM_dom"/>
</dbReference>
<dbReference type="CDD" id="cd00590">
    <property type="entry name" value="RRM_SF"/>
    <property type="match status" value="1"/>
</dbReference>
<dbReference type="STRING" id="3075.A0A087SUD0"/>
<dbReference type="GO" id="GO:0003723">
    <property type="term" value="F:RNA binding"/>
    <property type="evidence" value="ECO:0007669"/>
    <property type="project" value="UniProtKB-UniRule"/>
</dbReference>
<feature type="domain" description="RRM" evidence="2">
    <location>
        <begin position="3"/>
        <end position="62"/>
    </location>
</feature>
<dbReference type="OrthoDB" id="515436at2759"/>
<dbReference type="InterPro" id="IPR012677">
    <property type="entry name" value="Nucleotide-bd_a/b_plait_sf"/>
</dbReference>
<protein>
    <recommendedName>
        <fullName evidence="2">RRM domain-containing protein</fullName>
    </recommendedName>
</protein>
<dbReference type="InterPro" id="IPR035979">
    <property type="entry name" value="RBD_domain_sf"/>
</dbReference>
<feature type="non-terminal residue" evidence="3">
    <location>
        <position position="62"/>
    </location>
</feature>
<dbReference type="PROSITE" id="PS50102">
    <property type="entry name" value="RRM"/>
    <property type="match status" value="1"/>
</dbReference>
<proteinExistence type="predicted"/>
<dbReference type="Gene3D" id="3.30.70.330">
    <property type="match status" value="1"/>
</dbReference>
<dbReference type="GeneID" id="23617163"/>
<reference evidence="3 4" key="1">
    <citation type="journal article" date="2014" name="BMC Genomics">
        <title>Oil accumulation mechanisms of the oleaginous microalga Chlorella protothecoides revealed through its genome, transcriptomes, and proteomes.</title>
        <authorList>
            <person name="Gao C."/>
            <person name="Wang Y."/>
            <person name="Shen Y."/>
            <person name="Yan D."/>
            <person name="He X."/>
            <person name="Dai J."/>
            <person name="Wu Q."/>
        </authorList>
    </citation>
    <scope>NUCLEOTIDE SEQUENCE [LARGE SCALE GENOMIC DNA]</scope>
    <source>
        <strain evidence="3 4">0710</strain>
    </source>
</reference>
<keyword evidence="4" id="KW-1185">Reference proteome</keyword>
<evidence type="ECO:0000259" key="2">
    <source>
        <dbReference type="PROSITE" id="PS50102"/>
    </source>
</evidence>
<keyword evidence="1" id="KW-0694">RNA-binding</keyword>
<dbReference type="Pfam" id="PF00076">
    <property type="entry name" value="RRM_1"/>
    <property type="match status" value="1"/>
</dbReference>
<dbReference type="AlphaFoldDB" id="A0A087SUD0"/>
<evidence type="ECO:0000313" key="3">
    <source>
        <dbReference type="EMBL" id="KFM29334.1"/>
    </source>
</evidence>
<name>A0A087SUD0_AUXPR</name>
<dbReference type="Proteomes" id="UP000028924">
    <property type="component" value="Unassembled WGS sequence"/>
</dbReference>
<sequence>PSPRIWLGNITSATTSKALQGVLARFGPLLDAAVFPARIGPLGYAFVKFERLADAVAAFNAL</sequence>
<dbReference type="EMBL" id="KL662190">
    <property type="protein sequence ID" value="KFM29334.1"/>
    <property type="molecule type" value="Genomic_DNA"/>
</dbReference>
<feature type="non-terminal residue" evidence="3">
    <location>
        <position position="1"/>
    </location>
</feature>
<accession>A0A087SUD0</accession>
<dbReference type="SUPFAM" id="SSF54928">
    <property type="entry name" value="RNA-binding domain, RBD"/>
    <property type="match status" value="1"/>
</dbReference>
<dbReference type="RefSeq" id="XP_011402387.1">
    <property type="nucleotide sequence ID" value="XM_011404085.1"/>
</dbReference>
<gene>
    <name evidence="3" type="ORF">F751_5772</name>
</gene>